<dbReference type="Proteomes" id="UP001224775">
    <property type="component" value="Unassembled WGS sequence"/>
</dbReference>
<sequence length="1049" mass="120401">MAAKQSEMRSNSNHYRNHPQINKGLKFVIFPTNTKILWWDFLMILVVFYYAFSIPYHFGIGGGYAVITNMRFFIFQLCLDGLFIIDSILVFFRAYRDVDGRIIFYHRSIARNYIKSGWFFINFLASIPTLLISYIQYPNQEYLLEGLHSNGVRFFFFLGFFKMFRFIGMKRRIRHLLDTSEFASGLWVKVNITTAKMMEFVVLILLLTHWLGCIWGFIAFVEVGSWDEESMLSTPNWMGNWQKITTIPGGLYALGWENHTGRYWLCMFWASQTITSIGYGDISPVTTAEYAVANFLMLCAGIFWAYVIGSLVEIVANANKLNRDCITRMDDASQMVCDFAAQKLPEKMTGSTAGVKASKRGSLHKNSLDEKNALTLSEAYPTLDILSPELRKLCALHLTHTYLETIPYLSSKYLSADEQAEIALQCRTLEFAAGEHFSSHPEFRRGLLIFKNGFAFTSRNLTKTNLNWTRDQGGHAADANEVLVEDEYYKEKQIAYHFISFSKVLFVPRSAIMNALGKNPGLKYVIFPEEKKAQVWDFLMILVIIFYAFYIPFHAGISSGYFTFTNKGFFGFVVSMNAVFFIDTFMVFFRAYRDDDGVLIFSLRTIRRRYIRSGWFFVNLLASFPTTSILYAKYRQNDMTVTGDTLFILEMFKLLRLVRINVRIKKLLNTSETVAKMYEHVNLGISLTVKFVFLIVLVSHWIGCIWGFVAYVEVGHTWDKEAVISTPNWIGNWYVPGPGLNPIGYSNFMDRYWLCLFWAIQTITSIGYGNIAPLTATEFAVANGLMLCAGIFWAYVIGSLVDVVAVSSKLQNEYVTRMDEANQLVKNFQDSKLPKSVTGSTTGVKASKRVRRFLTNQKEHSTKNWMDDGNSLTISEEFPTLNLLSPELRRECALHLTHAYLETVPYLSSKYLSPDDQAEIALQCRTLEFAAGEHFSSHPEFGRGILIFKQGFGVSARNLIKKASTWTRSLKGYALDVNEVLVEEDYYKEKQFVYHFVNFTKVLFVPRSAIMNILEKNPVAWKKCARWRYFRAALVLESLKDADALMEVV</sequence>
<reference evidence="7" key="1">
    <citation type="submission" date="2023-06" db="EMBL/GenBank/DDBJ databases">
        <title>Survivors Of The Sea: Transcriptome response of Skeletonema marinoi to long-term dormancy.</title>
        <authorList>
            <person name="Pinder M.I.M."/>
            <person name="Kourtchenko O."/>
            <person name="Robertson E.K."/>
            <person name="Larsson T."/>
            <person name="Maumus F."/>
            <person name="Osuna-Cruz C.M."/>
            <person name="Vancaester E."/>
            <person name="Stenow R."/>
            <person name="Vandepoele K."/>
            <person name="Ploug H."/>
            <person name="Bruchert V."/>
            <person name="Godhe A."/>
            <person name="Topel M."/>
        </authorList>
    </citation>
    <scope>NUCLEOTIDE SEQUENCE</scope>
    <source>
        <strain evidence="7">R05AC</strain>
    </source>
</reference>
<evidence type="ECO:0000256" key="4">
    <source>
        <dbReference type="ARBA" id="ARBA00023136"/>
    </source>
</evidence>
<evidence type="ECO:0000313" key="7">
    <source>
        <dbReference type="EMBL" id="KAK1739022.1"/>
    </source>
</evidence>
<keyword evidence="3 5" id="KW-1133">Transmembrane helix</keyword>
<evidence type="ECO:0000256" key="5">
    <source>
        <dbReference type="SAM" id="Phobius"/>
    </source>
</evidence>
<dbReference type="GO" id="GO:0005886">
    <property type="term" value="C:plasma membrane"/>
    <property type="evidence" value="ECO:0007669"/>
    <property type="project" value="TreeGrafter"/>
</dbReference>
<dbReference type="PRINTS" id="PR01463">
    <property type="entry name" value="EAGCHANLFMLY"/>
</dbReference>
<keyword evidence="2 5" id="KW-0812">Transmembrane</keyword>
<dbReference type="InterPro" id="IPR018490">
    <property type="entry name" value="cNMP-bd_dom_sf"/>
</dbReference>
<feature type="domain" description="Ion transport" evidence="6">
    <location>
        <begin position="534"/>
        <end position="802"/>
    </location>
</feature>
<feature type="transmembrane region" description="Helical" evidence="5">
    <location>
        <begin position="147"/>
        <end position="164"/>
    </location>
</feature>
<dbReference type="GO" id="GO:0042391">
    <property type="term" value="P:regulation of membrane potential"/>
    <property type="evidence" value="ECO:0007669"/>
    <property type="project" value="TreeGrafter"/>
</dbReference>
<dbReference type="GO" id="GO:0005249">
    <property type="term" value="F:voltage-gated potassium channel activity"/>
    <property type="evidence" value="ECO:0007669"/>
    <property type="project" value="InterPro"/>
</dbReference>
<evidence type="ECO:0000256" key="1">
    <source>
        <dbReference type="ARBA" id="ARBA00004141"/>
    </source>
</evidence>
<dbReference type="InterPro" id="IPR005821">
    <property type="entry name" value="Ion_trans_dom"/>
</dbReference>
<dbReference type="InterPro" id="IPR050818">
    <property type="entry name" value="KCNH_animal-type"/>
</dbReference>
<dbReference type="SUPFAM" id="SSF81324">
    <property type="entry name" value="Voltage-gated potassium channels"/>
    <property type="match status" value="2"/>
</dbReference>
<feature type="transmembrane region" description="Helical" evidence="5">
    <location>
        <begin position="691"/>
        <end position="712"/>
    </location>
</feature>
<dbReference type="SUPFAM" id="SSF51206">
    <property type="entry name" value="cAMP-binding domain-like"/>
    <property type="match status" value="1"/>
</dbReference>
<feature type="transmembrane region" description="Helical" evidence="5">
    <location>
        <begin position="538"/>
        <end position="557"/>
    </location>
</feature>
<gene>
    <name evidence="7" type="ORF">QTG54_010338</name>
</gene>
<feature type="transmembrane region" description="Helical" evidence="5">
    <location>
        <begin position="784"/>
        <end position="808"/>
    </location>
</feature>
<dbReference type="PANTHER" id="PTHR10217:SF435">
    <property type="entry name" value="POTASSIUM VOLTAGE-GATED CHANNEL PROTEIN EAG"/>
    <property type="match status" value="1"/>
</dbReference>
<feature type="transmembrane region" description="Helical" evidence="5">
    <location>
        <begin position="200"/>
        <end position="221"/>
    </location>
</feature>
<evidence type="ECO:0000259" key="6">
    <source>
        <dbReference type="Pfam" id="PF00520"/>
    </source>
</evidence>
<dbReference type="InterPro" id="IPR003938">
    <property type="entry name" value="K_chnl_volt-dep_EAG/ELK/ERG"/>
</dbReference>
<keyword evidence="7" id="KW-0407">Ion channel</keyword>
<evidence type="ECO:0000313" key="8">
    <source>
        <dbReference type="Proteomes" id="UP001224775"/>
    </source>
</evidence>
<accession>A0AAD8Y3X7</accession>
<feature type="transmembrane region" description="Helical" evidence="5">
    <location>
        <begin position="613"/>
        <end position="632"/>
    </location>
</feature>
<feature type="transmembrane region" description="Helical" evidence="5">
    <location>
        <begin position="569"/>
        <end position="592"/>
    </location>
</feature>
<proteinExistence type="predicted"/>
<evidence type="ECO:0000256" key="2">
    <source>
        <dbReference type="ARBA" id="ARBA00022692"/>
    </source>
</evidence>
<feature type="domain" description="Ion transport" evidence="6">
    <location>
        <begin position="38"/>
        <end position="320"/>
    </location>
</feature>
<comment type="subcellular location">
    <subcellularLocation>
        <location evidence="1">Membrane</location>
        <topology evidence="1">Multi-pass membrane protein</topology>
    </subcellularLocation>
</comment>
<feature type="transmembrane region" description="Helical" evidence="5">
    <location>
        <begin position="295"/>
        <end position="316"/>
    </location>
</feature>
<keyword evidence="7" id="KW-0406">Ion transport</keyword>
<comment type="caution">
    <text evidence="7">The sequence shown here is derived from an EMBL/GenBank/DDBJ whole genome shotgun (WGS) entry which is preliminary data.</text>
</comment>
<feature type="transmembrane region" description="Helical" evidence="5">
    <location>
        <begin position="36"/>
        <end position="52"/>
    </location>
</feature>
<keyword evidence="8" id="KW-1185">Reference proteome</keyword>
<feature type="transmembrane region" description="Helical" evidence="5">
    <location>
        <begin position="72"/>
        <end position="95"/>
    </location>
</feature>
<keyword evidence="7" id="KW-0813">Transport</keyword>
<feature type="transmembrane region" description="Helical" evidence="5">
    <location>
        <begin position="752"/>
        <end position="772"/>
    </location>
</feature>
<organism evidence="7 8">
    <name type="scientific">Skeletonema marinoi</name>
    <dbReference type="NCBI Taxonomy" id="267567"/>
    <lineage>
        <taxon>Eukaryota</taxon>
        <taxon>Sar</taxon>
        <taxon>Stramenopiles</taxon>
        <taxon>Ochrophyta</taxon>
        <taxon>Bacillariophyta</taxon>
        <taxon>Coscinodiscophyceae</taxon>
        <taxon>Thalassiosirophycidae</taxon>
        <taxon>Thalassiosirales</taxon>
        <taxon>Skeletonemataceae</taxon>
        <taxon>Skeletonema</taxon>
        <taxon>Skeletonema marinoi-dohrnii complex</taxon>
    </lineage>
</organism>
<evidence type="ECO:0000256" key="3">
    <source>
        <dbReference type="ARBA" id="ARBA00022989"/>
    </source>
</evidence>
<dbReference type="PANTHER" id="PTHR10217">
    <property type="entry name" value="VOLTAGE AND LIGAND GATED POTASSIUM CHANNEL"/>
    <property type="match status" value="1"/>
</dbReference>
<dbReference type="Gene3D" id="1.10.287.70">
    <property type="match status" value="2"/>
</dbReference>
<dbReference type="EMBL" id="JATAAI010000019">
    <property type="protein sequence ID" value="KAK1739022.1"/>
    <property type="molecule type" value="Genomic_DNA"/>
</dbReference>
<name>A0AAD8Y3X7_9STRA</name>
<feature type="transmembrane region" description="Helical" evidence="5">
    <location>
        <begin position="116"/>
        <end position="135"/>
    </location>
</feature>
<dbReference type="AlphaFoldDB" id="A0AAD8Y3X7"/>
<protein>
    <submittedName>
        <fullName evidence="7">Voltage-gated potassium channel</fullName>
    </submittedName>
</protein>
<keyword evidence="4 5" id="KW-0472">Membrane</keyword>
<dbReference type="Pfam" id="PF00520">
    <property type="entry name" value="Ion_trans"/>
    <property type="match status" value="2"/>
</dbReference>